<dbReference type="Gene3D" id="3.90.550.10">
    <property type="entry name" value="Spore Coat Polysaccharide Biosynthesis Protein SpsA, Chain A"/>
    <property type="match status" value="2"/>
</dbReference>
<evidence type="ECO:0000259" key="1">
    <source>
        <dbReference type="Pfam" id="PF00535"/>
    </source>
</evidence>
<dbReference type="EMBL" id="FQUI01000040">
    <property type="protein sequence ID" value="SHF15876.1"/>
    <property type="molecule type" value="Genomic_DNA"/>
</dbReference>
<dbReference type="AlphaFoldDB" id="A0A1M4ZE53"/>
<dbReference type="GO" id="GO:0016758">
    <property type="term" value="F:hexosyltransferase activity"/>
    <property type="evidence" value="ECO:0007669"/>
    <property type="project" value="UniProtKB-ARBA"/>
</dbReference>
<dbReference type="RefSeq" id="WP_072865767.1">
    <property type="nucleotide sequence ID" value="NZ_FQUI01000040.1"/>
</dbReference>
<dbReference type="OrthoDB" id="6713581at2"/>
<proteinExistence type="predicted"/>
<gene>
    <name evidence="2" type="ORF">SAMN02745164_01907</name>
</gene>
<dbReference type="PANTHER" id="PTHR22916:SF3">
    <property type="entry name" value="UDP-GLCNAC:BETAGAL BETA-1,3-N-ACETYLGLUCOSAMINYLTRANSFERASE-LIKE PROTEIN 1"/>
    <property type="match status" value="1"/>
</dbReference>
<accession>A0A1M4ZE53</accession>
<feature type="domain" description="Glycosyltransferase 2-like" evidence="1">
    <location>
        <begin position="467"/>
        <end position="598"/>
    </location>
</feature>
<sequence>MNNKDLIMKLINQKKFSEAEDLIEKINDNFQKNTLKGLLNFNKGNFLDAKSFFEKALKINSDDDDALFNYAYVLKQLNKDLFSWKYFSRIKNKDWATYDLLGDIEINNRSKAAGIRYYYLASSLSNDTAAKDKYNYIKKKFSKNLKISFLCLPGLETFIKPIYEYLSFLYPSKIIISNNSEEIKSAVKWADIVWLEWANDMASFVTNNLNLKDKKVICRLHGYEVFTNSPDQINWDVVDHLFFVANHKRDLFYKQFGKKINIGKTSILRNGIDLNKFIYYKKKKPGKNLAIIGNINYRKGFEILLLAFYELIKKDSKYKLFIRGDFQDLRYKMAVETMIDELGLNKYIEFVPRVKNLSEWLRNMDYIVSSSIEESFHYTIGEAMAMGLKPVIHAWKESRKIWPEKNIFRNIEEFLNIILNQDYKSEEYRDFIEEKYPIEKQLCEIERVLNSFEINQNMFKNKKVLITIAVTNYNSEKYIRDFLDSVITQTYKDIELIIIDDASTDNSPKIIEEYAKKYSFIKFIQHKNNKGCPDYGRKEALDLAKGKYILFFDSDDMFNNKDSLQKIVAFMEDNPDYDYVYFPFEIIDENNKRIGRWDNKLYPPEDIIKQVFFRYGSGVLTMKGIFKMNFFIKNNINYPINGTAGDTLLSLICIKNNMKYTRIDEEIISYRIHNTNFTFNKQKRFDSIMDIIEYIVDNFHIINKDINIVNYFKNLFYIYELELWKPWGIDFNIFEYNHINYSKLIKLLYKYKKYIKSSEVDEYNNFLHYLENLYDKKNKPLVSILIPTHNRFKFFKQAFDSALNQTYENIEILVGDNSDNFETKEYIEKFLFNYDGEKTIKYYYNANKTKKNDFGLSNSNLLLQKAKGEYISFLYDDDLIHKEKIRIMMHFFILEKNVSLVTSYRKLIDEKGDFINDSIATRRLVDKLVILNGEEAIRKLIMSTVNFIGEPSTVIFRKKDVENNTFAKYKNIVAKGNWDIFQWVNNLEKGNLVYIPYALNYIRKHSKQVTHNYELKLNNYEDSYNLLNIFLENKKIFKDYEILNLLQVIYKSLLNENIDFNKKKKLLDLYKKKISSIKNKIISLSENNDSSELN</sequence>
<dbReference type="InterPro" id="IPR001173">
    <property type="entry name" value="Glyco_trans_2-like"/>
</dbReference>
<reference evidence="2" key="1">
    <citation type="submission" date="2016-11" db="EMBL/GenBank/DDBJ databases">
        <authorList>
            <person name="Varghese N."/>
            <person name="Submissions S."/>
        </authorList>
    </citation>
    <scope>NUCLEOTIDE SEQUENCE [LARGE SCALE GENOMIC DNA]</scope>
    <source>
        <strain evidence="2">DSM 16785</strain>
    </source>
</reference>
<dbReference type="CDD" id="cd00761">
    <property type="entry name" value="Glyco_tranf_GTA_type"/>
    <property type="match status" value="2"/>
</dbReference>
<dbReference type="PANTHER" id="PTHR22916">
    <property type="entry name" value="GLYCOSYLTRANSFERASE"/>
    <property type="match status" value="1"/>
</dbReference>
<keyword evidence="3" id="KW-1185">Reference proteome</keyword>
<dbReference type="SUPFAM" id="SSF48452">
    <property type="entry name" value="TPR-like"/>
    <property type="match status" value="1"/>
</dbReference>
<evidence type="ECO:0000313" key="3">
    <source>
        <dbReference type="Proteomes" id="UP000184334"/>
    </source>
</evidence>
<dbReference type="SUPFAM" id="SSF53756">
    <property type="entry name" value="UDP-Glycosyltransferase/glycogen phosphorylase"/>
    <property type="match status" value="1"/>
</dbReference>
<dbReference type="Pfam" id="PF13692">
    <property type="entry name" value="Glyco_trans_1_4"/>
    <property type="match status" value="1"/>
</dbReference>
<feature type="domain" description="Glycosyltransferase 2-like" evidence="1">
    <location>
        <begin position="783"/>
        <end position="916"/>
    </location>
</feature>
<dbReference type="InterPro" id="IPR011990">
    <property type="entry name" value="TPR-like_helical_dom_sf"/>
</dbReference>
<dbReference type="Gene3D" id="1.25.40.10">
    <property type="entry name" value="Tetratricopeptide repeat domain"/>
    <property type="match status" value="1"/>
</dbReference>
<evidence type="ECO:0000313" key="2">
    <source>
        <dbReference type="EMBL" id="SHF15876.1"/>
    </source>
</evidence>
<dbReference type="Pfam" id="PF00535">
    <property type="entry name" value="Glycos_transf_2"/>
    <property type="match status" value="2"/>
</dbReference>
<dbReference type="Gene3D" id="3.40.50.2000">
    <property type="entry name" value="Glycogen Phosphorylase B"/>
    <property type="match status" value="1"/>
</dbReference>
<dbReference type="SUPFAM" id="SSF53448">
    <property type="entry name" value="Nucleotide-diphospho-sugar transferases"/>
    <property type="match status" value="2"/>
</dbReference>
<dbReference type="InterPro" id="IPR029044">
    <property type="entry name" value="Nucleotide-diphossugar_trans"/>
</dbReference>
<protein>
    <submittedName>
        <fullName evidence="2">Glycosyltransferase involved in cell wall bisynthesis</fullName>
    </submittedName>
</protein>
<comment type="caution">
    <text evidence="2">The sequence shown here is derived from an EMBL/GenBank/DDBJ whole genome shotgun (WGS) entry which is preliminary data.</text>
</comment>
<dbReference type="STRING" id="1122195.SAMN02745164_01907"/>
<organism evidence="2 3">
    <name type="scientific">Marinitoga hydrogenitolerans (strain DSM 16785 / JCM 12826 / AT1271)</name>
    <dbReference type="NCBI Taxonomy" id="1122195"/>
    <lineage>
        <taxon>Bacteria</taxon>
        <taxon>Thermotogati</taxon>
        <taxon>Thermotogota</taxon>
        <taxon>Thermotogae</taxon>
        <taxon>Petrotogales</taxon>
        <taxon>Petrotogaceae</taxon>
        <taxon>Marinitoga</taxon>
    </lineage>
</organism>
<name>A0A1M4ZE53_MARH1</name>
<dbReference type="Proteomes" id="UP000184334">
    <property type="component" value="Unassembled WGS sequence"/>
</dbReference>